<protein>
    <submittedName>
        <fullName evidence="1">Uncharacterized protein</fullName>
    </submittedName>
</protein>
<evidence type="ECO:0000313" key="2">
    <source>
        <dbReference type="Proteomes" id="UP001346869"/>
    </source>
</evidence>
<sequence length="102" mass="10941">MGSKMPNCLRTAMKRMMTTPMANSSMPWIPMTSGVGGPLRAKPASEGLAPGTVEKKTGTVRALLDWASQQQVFSTEGAHQVTGIKSGWRVTALVCFQIQEST</sequence>
<comment type="caution">
    <text evidence="1">The sequence shown here is derived from an EMBL/GenBank/DDBJ whole genome shotgun (WGS) entry which is preliminary data.</text>
</comment>
<evidence type="ECO:0000313" key="1">
    <source>
        <dbReference type="EMBL" id="KAK5870975.1"/>
    </source>
</evidence>
<keyword evidence="2" id="KW-1185">Reference proteome</keyword>
<name>A0AAN7Y1Q5_ELEMC</name>
<organism evidence="1 2">
    <name type="scientific">Eleginops maclovinus</name>
    <name type="common">Patagonian blennie</name>
    <name type="synonym">Eleginus maclovinus</name>
    <dbReference type="NCBI Taxonomy" id="56733"/>
    <lineage>
        <taxon>Eukaryota</taxon>
        <taxon>Metazoa</taxon>
        <taxon>Chordata</taxon>
        <taxon>Craniata</taxon>
        <taxon>Vertebrata</taxon>
        <taxon>Euteleostomi</taxon>
        <taxon>Actinopterygii</taxon>
        <taxon>Neopterygii</taxon>
        <taxon>Teleostei</taxon>
        <taxon>Neoteleostei</taxon>
        <taxon>Acanthomorphata</taxon>
        <taxon>Eupercaria</taxon>
        <taxon>Perciformes</taxon>
        <taxon>Notothenioidei</taxon>
        <taxon>Eleginopidae</taxon>
        <taxon>Eleginops</taxon>
    </lineage>
</organism>
<reference evidence="1 2" key="2">
    <citation type="journal article" date="2023" name="Mol. Biol. Evol.">
        <title>Genomics of Secondarily Temperate Adaptation in the Only Non-Antarctic Icefish.</title>
        <authorList>
            <person name="Rivera-Colon A.G."/>
            <person name="Rayamajhi N."/>
            <person name="Minhas B.F."/>
            <person name="Madrigal G."/>
            <person name="Bilyk K.T."/>
            <person name="Yoon V."/>
            <person name="Hune M."/>
            <person name="Gregory S."/>
            <person name="Cheng C.H.C."/>
            <person name="Catchen J.M."/>
        </authorList>
    </citation>
    <scope>NUCLEOTIDE SEQUENCE [LARGE SCALE GENOMIC DNA]</scope>
    <source>
        <strain evidence="1">JMC-PN-2008</strain>
    </source>
</reference>
<dbReference type="Proteomes" id="UP001346869">
    <property type="component" value="Unassembled WGS sequence"/>
</dbReference>
<dbReference type="EMBL" id="JAUZQC010000005">
    <property type="protein sequence ID" value="KAK5870975.1"/>
    <property type="molecule type" value="Genomic_DNA"/>
</dbReference>
<gene>
    <name evidence="1" type="ORF">PBY51_003879</name>
</gene>
<accession>A0AAN7Y1Q5</accession>
<reference evidence="1 2" key="1">
    <citation type="journal article" date="2023" name="Genes (Basel)">
        <title>Chromosome-Level Genome Assembly and Circadian Gene Repertoire of the Patagonia Blennie Eleginops maclovinus-The Closest Ancestral Proxy of Antarctic Cryonotothenioids.</title>
        <authorList>
            <person name="Cheng C.C."/>
            <person name="Rivera-Colon A.G."/>
            <person name="Minhas B.F."/>
            <person name="Wilson L."/>
            <person name="Rayamajhi N."/>
            <person name="Vargas-Chacoff L."/>
            <person name="Catchen J.M."/>
        </authorList>
    </citation>
    <scope>NUCLEOTIDE SEQUENCE [LARGE SCALE GENOMIC DNA]</scope>
    <source>
        <strain evidence="1">JMC-PN-2008</strain>
    </source>
</reference>
<dbReference type="AlphaFoldDB" id="A0AAN7Y1Q5"/>
<proteinExistence type="predicted"/>